<dbReference type="EMBL" id="JAABOO010000001">
    <property type="protein sequence ID" value="NER12166.1"/>
    <property type="molecule type" value="Genomic_DNA"/>
</dbReference>
<accession>A0A6P0UP88</accession>
<dbReference type="PANTHER" id="PTHR12526:SF630">
    <property type="entry name" value="GLYCOSYLTRANSFERASE"/>
    <property type="match status" value="1"/>
</dbReference>
<evidence type="ECO:0000313" key="2">
    <source>
        <dbReference type="EMBL" id="NER12166.1"/>
    </source>
</evidence>
<dbReference type="SUPFAM" id="SSF53756">
    <property type="entry name" value="UDP-Glycosyltransferase/glycogen phosphorylase"/>
    <property type="match status" value="1"/>
</dbReference>
<organism evidence="2 3">
    <name type="scientific">Leptobacterium flavescens</name>
    <dbReference type="NCBI Taxonomy" id="472055"/>
    <lineage>
        <taxon>Bacteria</taxon>
        <taxon>Pseudomonadati</taxon>
        <taxon>Bacteroidota</taxon>
        <taxon>Flavobacteriia</taxon>
        <taxon>Flavobacteriales</taxon>
        <taxon>Flavobacteriaceae</taxon>
        <taxon>Leptobacterium</taxon>
    </lineage>
</organism>
<sequence>MRLLVITNAPTLKTPKGFAAYAPYVYEMDIWFRHLKEITLLSPSFYPEEVFTIEFEKQELNVVNIPFIHAQNAKNILGLFWQIPLIIFKLIREISKADHIHLRCPGNIGLLASVVQVFFPSKKKTVKYAGNWDPKAKQPLSYKLQKKILSNSFLTRNCKVLVYGTWPDQSKNVFPFFTASYSEADKREVVERDYSSGLKMVFVGTLSEGKRPLYAVTLIRELIRNGVDIELDIYGEGVKRSELEKYIEENNLEESVCLHGNVDKSEIQSVLRQTHFLILPSKSEGWPKAVAEAMFWGCIPIATPVSCVSYMLDEGRRGLLINTDLESDVKRISDALKDKEKLRQMAVEASTWSRQFTLEKFDKEIQKLLAH</sequence>
<proteinExistence type="predicted"/>
<keyword evidence="3" id="KW-1185">Reference proteome</keyword>
<dbReference type="Gene3D" id="3.40.50.2000">
    <property type="entry name" value="Glycogen Phosphorylase B"/>
    <property type="match status" value="2"/>
</dbReference>
<dbReference type="InterPro" id="IPR001296">
    <property type="entry name" value="Glyco_trans_1"/>
</dbReference>
<feature type="domain" description="Glycosyl transferase family 1" evidence="1">
    <location>
        <begin position="198"/>
        <end position="349"/>
    </location>
</feature>
<gene>
    <name evidence="2" type="ORF">GWK08_01815</name>
</gene>
<reference evidence="2 3" key="1">
    <citation type="submission" date="2020-01" db="EMBL/GenBank/DDBJ databases">
        <title>Leptobacterium flavescens.</title>
        <authorList>
            <person name="Wang G."/>
        </authorList>
    </citation>
    <scope>NUCLEOTIDE SEQUENCE [LARGE SCALE GENOMIC DNA]</scope>
    <source>
        <strain evidence="2 3">KCTC 22160</strain>
    </source>
</reference>
<dbReference type="AlphaFoldDB" id="A0A6P0UP88"/>
<comment type="caution">
    <text evidence="2">The sequence shown here is derived from an EMBL/GenBank/DDBJ whole genome shotgun (WGS) entry which is preliminary data.</text>
</comment>
<dbReference type="PANTHER" id="PTHR12526">
    <property type="entry name" value="GLYCOSYLTRANSFERASE"/>
    <property type="match status" value="1"/>
</dbReference>
<dbReference type="GO" id="GO:0016757">
    <property type="term" value="F:glycosyltransferase activity"/>
    <property type="evidence" value="ECO:0007669"/>
    <property type="project" value="InterPro"/>
</dbReference>
<protein>
    <submittedName>
        <fullName evidence="2">Glycosyltransferase</fullName>
    </submittedName>
</protein>
<keyword evidence="2" id="KW-0808">Transferase</keyword>
<name>A0A6P0UP88_9FLAO</name>
<dbReference type="Pfam" id="PF00534">
    <property type="entry name" value="Glycos_transf_1"/>
    <property type="match status" value="1"/>
</dbReference>
<evidence type="ECO:0000313" key="3">
    <source>
        <dbReference type="Proteomes" id="UP000468581"/>
    </source>
</evidence>
<dbReference type="CDD" id="cd03801">
    <property type="entry name" value="GT4_PimA-like"/>
    <property type="match status" value="1"/>
</dbReference>
<dbReference type="Proteomes" id="UP000468581">
    <property type="component" value="Unassembled WGS sequence"/>
</dbReference>
<dbReference type="RefSeq" id="WP_163605199.1">
    <property type="nucleotide sequence ID" value="NZ_JAABOO010000001.1"/>
</dbReference>
<evidence type="ECO:0000259" key="1">
    <source>
        <dbReference type="Pfam" id="PF00534"/>
    </source>
</evidence>